<feature type="domain" description="NodB homology" evidence="1">
    <location>
        <begin position="21"/>
        <end position="271"/>
    </location>
</feature>
<proteinExistence type="predicted"/>
<dbReference type="Proteomes" id="UP001348397">
    <property type="component" value="Unassembled WGS sequence"/>
</dbReference>
<accession>A0ABU6HY29</accession>
<dbReference type="PROSITE" id="PS51677">
    <property type="entry name" value="NODB"/>
    <property type="match status" value="1"/>
</dbReference>
<comment type="caution">
    <text evidence="2">The sequence shown here is derived from an EMBL/GenBank/DDBJ whole genome shotgun (WGS) entry which is preliminary data.</text>
</comment>
<dbReference type="PANTHER" id="PTHR47561:SF1">
    <property type="entry name" value="POLYSACCHARIDE DEACETYLASE FAMILY PROTEIN (AFU_ORTHOLOGUE AFUA_6G05030)"/>
    <property type="match status" value="1"/>
</dbReference>
<dbReference type="Gene3D" id="3.20.20.370">
    <property type="entry name" value="Glycoside hydrolase/deacetylase"/>
    <property type="match status" value="1"/>
</dbReference>
<evidence type="ECO:0000259" key="1">
    <source>
        <dbReference type="PROSITE" id="PS51677"/>
    </source>
</evidence>
<gene>
    <name evidence="2" type="ORF">SOP96_17940</name>
</gene>
<sequence length="281" mass="33418">MKKYAVLSMDVEDWYHLDYFNKNECNLNQSTLDGIDIYLDLLDQYNIKTTFFIVGELVEVLKDKIKLIQDKGHEVCLHSYSHIRPLQLNLEDFRKDTLLGIESFKELVDIDVKGYRAPCFSLDRDRLEILRELGFHFDSSKIKFDQHDLYGRIDLSDFSESGPNIYNQNGFFEFEASTVEVLGKSIPVSGGGYLRIFPWKLTKTLLKKYFKTNKHYFFYIHPFEFSRNYDIKIPETTNFLTKLRFRKGRKTVNNKMHKLIRLLEENNYEFVTFNQIMKNES</sequence>
<protein>
    <submittedName>
        <fullName evidence="2">Polysaccharide deacetylase family protein</fullName>
    </submittedName>
</protein>
<dbReference type="InterPro" id="IPR045235">
    <property type="entry name" value="PuuE_HpPgdA-like"/>
</dbReference>
<dbReference type="EMBL" id="JAYLAA010000059">
    <property type="protein sequence ID" value="MEC3877601.1"/>
    <property type="molecule type" value="Genomic_DNA"/>
</dbReference>
<evidence type="ECO:0000313" key="2">
    <source>
        <dbReference type="EMBL" id="MEC3877601.1"/>
    </source>
</evidence>
<dbReference type="Pfam" id="PF01522">
    <property type="entry name" value="Polysacc_deac_1"/>
    <property type="match status" value="1"/>
</dbReference>
<name>A0ABU6HY29_9FLAO</name>
<dbReference type="InterPro" id="IPR002509">
    <property type="entry name" value="NODB_dom"/>
</dbReference>
<keyword evidence="3" id="KW-1185">Reference proteome</keyword>
<dbReference type="PANTHER" id="PTHR47561">
    <property type="entry name" value="POLYSACCHARIDE DEACETYLASE FAMILY PROTEIN (AFU_ORTHOLOGUE AFUA_6G05030)"/>
    <property type="match status" value="1"/>
</dbReference>
<dbReference type="Pfam" id="PF11959">
    <property type="entry name" value="DUF3473"/>
    <property type="match status" value="1"/>
</dbReference>
<reference evidence="2 3" key="1">
    <citation type="submission" date="2024-01" db="EMBL/GenBank/DDBJ databases">
        <title>Chryseobacterium sp. T9W2-O.</title>
        <authorList>
            <person name="Maltman C."/>
        </authorList>
    </citation>
    <scope>NUCLEOTIDE SEQUENCE [LARGE SCALE GENOMIC DNA]</scope>
    <source>
        <strain evidence="2 3">T9W2-O</strain>
    </source>
</reference>
<dbReference type="InterPro" id="IPR022560">
    <property type="entry name" value="DUF3473"/>
</dbReference>
<dbReference type="RefSeq" id="WP_326322266.1">
    <property type="nucleotide sequence ID" value="NZ_JAYLAA010000059.1"/>
</dbReference>
<dbReference type="CDD" id="cd10941">
    <property type="entry name" value="CE4_PuuE_HpPgdA_like_2"/>
    <property type="match status" value="1"/>
</dbReference>
<dbReference type="InterPro" id="IPR011330">
    <property type="entry name" value="Glyco_hydro/deAcase_b/a-brl"/>
</dbReference>
<evidence type="ECO:0000313" key="3">
    <source>
        <dbReference type="Proteomes" id="UP001348397"/>
    </source>
</evidence>
<dbReference type="SUPFAM" id="SSF88713">
    <property type="entry name" value="Glycoside hydrolase/deacetylase"/>
    <property type="match status" value="1"/>
</dbReference>
<organism evidence="2 3">
    <name type="scientific">Chryseobacterium salviniae</name>
    <dbReference type="NCBI Taxonomy" id="3101750"/>
    <lineage>
        <taxon>Bacteria</taxon>
        <taxon>Pseudomonadati</taxon>
        <taxon>Bacteroidota</taxon>
        <taxon>Flavobacteriia</taxon>
        <taxon>Flavobacteriales</taxon>
        <taxon>Weeksellaceae</taxon>
        <taxon>Chryseobacterium group</taxon>
        <taxon>Chryseobacterium</taxon>
    </lineage>
</organism>